<dbReference type="InterPro" id="IPR025484">
    <property type="entry name" value="DUF4376"/>
</dbReference>
<dbReference type="Proteomes" id="UP000317036">
    <property type="component" value="Unassembled WGS sequence"/>
</dbReference>
<evidence type="ECO:0000259" key="1">
    <source>
        <dbReference type="Pfam" id="PF14301"/>
    </source>
</evidence>
<comment type="caution">
    <text evidence="2">The sequence shown here is derived from an EMBL/GenBank/DDBJ whole genome shotgun (WGS) entry which is preliminary data.</text>
</comment>
<evidence type="ECO:0000313" key="3">
    <source>
        <dbReference type="Proteomes" id="UP000317036"/>
    </source>
</evidence>
<name>A0A559KCY5_9BACL</name>
<protein>
    <submittedName>
        <fullName evidence="2">DUF4376 domain-containing protein</fullName>
    </submittedName>
</protein>
<feature type="domain" description="DUF4376" evidence="1">
    <location>
        <begin position="216"/>
        <end position="327"/>
    </location>
</feature>
<keyword evidence="3" id="KW-1185">Reference proteome</keyword>
<organism evidence="2 3">
    <name type="scientific">Paenibacillus cremeus</name>
    <dbReference type="NCBI Taxonomy" id="2163881"/>
    <lineage>
        <taxon>Bacteria</taxon>
        <taxon>Bacillati</taxon>
        <taxon>Bacillota</taxon>
        <taxon>Bacilli</taxon>
        <taxon>Bacillales</taxon>
        <taxon>Paenibacillaceae</taxon>
        <taxon>Paenibacillus</taxon>
    </lineage>
</organism>
<accession>A0A559KCY5</accession>
<evidence type="ECO:0000313" key="2">
    <source>
        <dbReference type="EMBL" id="TVY09990.1"/>
    </source>
</evidence>
<proteinExistence type="predicted"/>
<gene>
    <name evidence="2" type="ORF">FPZ49_11505</name>
</gene>
<sequence length="329" mass="36675">MSKIIIDSNNQIVGIDIPVGFNQYSLDVDVEGLKKVLQQDAQLPKLDTEGNVLYVLAQPDLELTSTVTKQVETIVETGNEPIFVDVVKYIPMLDPVTGVQKTYQPTQVVDVYDDEGNVTGQETVNVGAPLLLQTTEVVQEQKKDADGKLLYWKTVEETVVTMQPQEPKLITSDSPEWTEELSQAFETIKSGTEVSVAQYPTLFTVDEVQNYPTLEQVKQTKLDQLNDACNKFILAGFTSDALGEENHYDFDYEAQINMGGTLNGITAGMITGDIMWKTAEGNKPHTVNQFKQLYADGMTFKQTNIAKYWTLKNQVLACETRADVAAIQW</sequence>
<dbReference type="EMBL" id="VNJI01000011">
    <property type="protein sequence ID" value="TVY09990.1"/>
    <property type="molecule type" value="Genomic_DNA"/>
</dbReference>
<reference evidence="2 3" key="1">
    <citation type="submission" date="2019-07" db="EMBL/GenBank/DDBJ databases">
        <authorList>
            <person name="Kim J."/>
        </authorList>
    </citation>
    <scope>NUCLEOTIDE SEQUENCE [LARGE SCALE GENOMIC DNA]</scope>
    <source>
        <strain evidence="2 3">JC52</strain>
    </source>
</reference>
<dbReference type="OrthoDB" id="2382362at2"/>
<dbReference type="Pfam" id="PF14301">
    <property type="entry name" value="DUF4376"/>
    <property type="match status" value="1"/>
</dbReference>
<dbReference type="AlphaFoldDB" id="A0A559KCY5"/>
<dbReference type="RefSeq" id="WP_144846642.1">
    <property type="nucleotide sequence ID" value="NZ_VNJI01000011.1"/>
</dbReference>